<feature type="domain" description="DEP" evidence="2">
    <location>
        <begin position="22"/>
        <end position="106"/>
    </location>
</feature>
<evidence type="ECO:0000259" key="2">
    <source>
        <dbReference type="PROSITE" id="PS50186"/>
    </source>
</evidence>
<keyword evidence="4" id="KW-1185">Reference proteome</keyword>
<accession>A0A8S1F302</accession>
<evidence type="ECO:0000256" key="1">
    <source>
        <dbReference type="SAM" id="MobiDB-lite"/>
    </source>
</evidence>
<name>A0A8S1F302_9PELO</name>
<dbReference type="GO" id="GO:0035556">
    <property type="term" value="P:intracellular signal transduction"/>
    <property type="evidence" value="ECO:0007669"/>
    <property type="project" value="InterPro"/>
</dbReference>
<organism evidence="3 4">
    <name type="scientific">Caenorhabditis bovis</name>
    <dbReference type="NCBI Taxonomy" id="2654633"/>
    <lineage>
        <taxon>Eukaryota</taxon>
        <taxon>Metazoa</taxon>
        <taxon>Ecdysozoa</taxon>
        <taxon>Nematoda</taxon>
        <taxon>Chromadorea</taxon>
        <taxon>Rhabditida</taxon>
        <taxon>Rhabditina</taxon>
        <taxon>Rhabditomorpha</taxon>
        <taxon>Rhabditoidea</taxon>
        <taxon>Rhabditidae</taxon>
        <taxon>Peloderinae</taxon>
        <taxon>Caenorhabditis</taxon>
    </lineage>
</organism>
<sequence length="646" mass="75095">MAYEFDDQFKATRLFDEIVWNFRKNLPLKNNRHYMTVIENSFTGKKAVDFLMEELPKMMPDKKITRENMISLMKMMQEWKIVSDAVTKENNEKKKFQETRIYVFSKDLHELKCPRIRSRRSASFSGARQNSRRLSSSQTNLNPMNAPVIDSPFGTAPVRMSRRLSRSNGNLRKLIIGDNKEPTGRENPAFDDKVDEIDIKHKEKENEYEDGKKESAYDWLPFFKSKRGASKPKRNARRSMSLDRNHVMLESEQNIESPIIPPKVRATDDSALLPQKPLTTNLSRTKVYESIARRQPTSSRDVWRNELVKRLTILTGASPPIEWSRHLDGADMHWNSNSLNLEAGVIRSRNHGIQPFYPFTVVQFMEYLKDFPFSSKSMPGMDDKVSKVFGTLCSRLMDLDPPLYPVEMNYMFELLSKNEKFGEIIDERSRRMAISRSSTPEEFASLVPMQYHMPPCGIRASIRRRSVIMPLENIKPKPAVDIHNEEFYKIREAWLIESLQLILIGLPTSRRRKLHKFVLFMRSVSTNQLIDITEPTSGFKDNWQTVINGLWYGVCNSCTRKQGMLLAAVLVTNHRILFAIPDDYVEKVHSLIVTTPEITHTRYSKLTRGRRPPVQETQQTIVEPPPPPEIVEKPKEKNLLNRLFKR</sequence>
<dbReference type="InterPro" id="IPR036390">
    <property type="entry name" value="WH_DNA-bd_sf"/>
</dbReference>
<dbReference type="Pfam" id="PF00610">
    <property type="entry name" value="DEP"/>
    <property type="match status" value="1"/>
</dbReference>
<dbReference type="Gene3D" id="1.10.10.10">
    <property type="entry name" value="Winged helix-like DNA-binding domain superfamily/Winged helix DNA-binding domain"/>
    <property type="match status" value="1"/>
</dbReference>
<dbReference type="AlphaFoldDB" id="A0A8S1F302"/>
<dbReference type="SUPFAM" id="SSF46785">
    <property type="entry name" value="Winged helix' DNA-binding domain"/>
    <property type="match status" value="1"/>
</dbReference>
<feature type="compositionally biased region" description="Polar residues" evidence="1">
    <location>
        <begin position="132"/>
        <end position="143"/>
    </location>
</feature>
<dbReference type="Proteomes" id="UP000494206">
    <property type="component" value="Unassembled WGS sequence"/>
</dbReference>
<dbReference type="PANTHER" id="PTHR16206:SF4">
    <property type="entry name" value="PROTEIN LET-99"/>
    <property type="match status" value="1"/>
</dbReference>
<feature type="region of interest" description="Disordered" evidence="1">
    <location>
        <begin position="119"/>
        <end position="154"/>
    </location>
</feature>
<protein>
    <recommendedName>
        <fullName evidence="2">DEP domain-containing protein</fullName>
    </recommendedName>
</protein>
<feature type="region of interest" description="Disordered" evidence="1">
    <location>
        <begin position="606"/>
        <end position="632"/>
    </location>
</feature>
<evidence type="ECO:0000313" key="3">
    <source>
        <dbReference type="EMBL" id="CAB3408388.1"/>
    </source>
</evidence>
<comment type="caution">
    <text evidence="3">The sequence shown here is derived from an EMBL/GenBank/DDBJ whole genome shotgun (WGS) entry which is preliminary data.</text>
</comment>
<gene>
    <name evidence="3" type="ORF">CBOVIS_LOCUS10174</name>
</gene>
<dbReference type="CDD" id="cd04371">
    <property type="entry name" value="DEP"/>
    <property type="match status" value="1"/>
</dbReference>
<dbReference type="SMART" id="SM00049">
    <property type="entry name" value="DEP"/>
    <property type="match status" value="1"/>
</dbReference>
<dbReference type="PROSITE" id="PS50186">
    <property type="entry name" value="DEP"/>
    <property type="match status" value="1"/>
</dbReference>
<dbReference type="OrthoDB" id="524326at2759"/>
<dbReference type="EMBL" id="CADEPM010000007">
    <property type="protein sequence ID" value="CAB3408388.1"/>
    <property type="molecule type" value="Genomic_DNA"/>
</dbReference>
<evidence type="ECO:0000313" key="4">
    <source>
        <dbReference type="Proteomes" id="UP000494206"/>
    </source>
</evidence>
<dbReference type="InterPro" id="IPR000591">
    <property type="entry name" value="DEP_dom"/>
</dbReference>
<proteinExistence type="predicted"/>
<reference evidence="3 4" key="1">
    <citation type="submission" date="2020-04" db="EMBL/GenBank/DDBJ databases">
        <authorList>
            <person name="Laetsch R D."/>
            <person name="Stevens L."/>
            <person name="Kumar S."/>
            <person name="Blaxter L. M."/>
        </authorList>
    </citation>
    <scope>NUCLEOTIDE SEQUENCE [LARGE SCALE GENOMIC DNA]</scope>
</reference>
<dbReference type="PANTHER" id="PTHR16206">
    <property type="entry name" value="DEP DOMAIN-CONTAINING"/>
    <property type="match status" value="1"/>
</dbReference>
<dbReference type="InterPro" id="IPR036388">
    <property type="entry name" value="WH-like_DNA-bd_sf"/>
</dbReference>